<dbReference type="Pfam" id="PF07691">
    <property type="entry name" value="PA14"/>
    <property type="match status" value="1"/>
</dbReference>
<protein>
    <submittedName>
        <fullName evidence="8">OmpA family protein</fullName>
    </submittedName>
</protein>
<evidence type="ECO:0000313" key="9">
    <source>
        <dbReference type="Proteomes" id="UP000664144"/>
    </source>
</evidence>
<proteinExistence type="predicted"/>
<evidence type="ECO:0000313" key="8">
    <source>
        <dbReference type="EMBL" id="MBO0359782.1"/>
    </source>
</evidence>
<dbReference type="AlphaFoldDB" id="A0A939F012"/>
<sequence length="380" mass="41049">MKTPASLPLVCLLCLLLLTGSAGAQPKPVTLGTGLRAQYYNGTNFEKLALTRTDPTIDFNWTIGPDGNHFVSPGPGVPGEYFSVRWVGHVYAPVTGAYKFQITTDDGMRVWVGGQRILNSWQDQAVSKHTAQLVLTAGRYYPIRVEYYQSGRDSRATLEWQLPETSNELAPIPASYLYTNLPTTAKPIPDEEEVTPAAPVVVVAATPPVLAKPSPAPAAAPVKPPKPAVARPVRVAPKPARQLPPTPASATDTSTQAAALPDASKFSKGAAVTLPNLYFTQSTATLLPISRPTLNALARLLREQPAMQLEIAGHTDNVGDAALNLRLSEQRARVVRQYLMQQGIDSVRLVARGYGGARPVADNRDVQQRARNRRVEVVVQ</sequence>
<dbReference type="PRINTS" id="PR01021">
    <property type="entry name" value="OMPADOMAIN"/>
</dbReference>
<keyword evidence="2 4" id="KW-0472">Membrane</keyword>
<evidence type="ECO:0000256" key="5">
    <source>
        <dbReference type="SAM" id="SignalP"/>
    </source>
</evidence>
<dbReference type="EMBL" id="JAFLQZ010000013">
    <property type="protein sequence ID" value="MBO0359782.1"/>
    <property type="molecule type" value="Genomic_DNA"/>
</dbReference>
<comment type="caution">
    <text evidence="8">The sequence shown here is derived from an EMBL/GenBank/DDBJ whole genome shotgun (WGS) entry which is preliminary data.</text>
</comment>
<dbReference type="InterPro" id="IPR050330">
    <property type="entry name" value="Bact_OuterMem_StrucFunc"/>
</dbReference>
<evidence type="ECO:0000259" key="7">
    <source>
        <dbReference type="PROSITE" id="PS51820"/>
    </source>
</evidence>
<reference evidence="8" key="1">
    <citation type="submission" date="2021-03" db="EMBL/GenBank/DDBJ databases">
        <authorList>
            <person name="Kim M.K."/>
        </authorList>
    </citation>
    <scope>NUCLEOTIDE SEQUENCE</scope>
    <source>
        <strain evidence="8">BT186</strain>
    </source>
</reference>
<feature type="domain" description="OmpA-like" evidence="6">
    <location>
        <begin position="266"/>
        <end position="380"/>
    </location>
</feature>
<evidence type="ECO:0000256" key="2">
    <source>
        <dbReference type="ARBA" id="ARBA00023136"/>
    </source>
</evidence>
<evidence type="ECO:0000256" key="3">
    <source>
        <dbReference type="ARBA" id="ARBA00023237"/>
    </source>
</evidence>
<dbReference type="InterPro" id="IPR006665">
    <property type="entry name" value="OmpA-like"/>
</dbReference>
<dbReference type="Proteomes" id="UP000664144">
    <property type="component" value="Unassembled WGS sequence"/>
</dbReference>
<evidence type="ECO:0000259" key="6">
    <source>
        <dbReference type="PROSITE" id="PS51123"/>
    </source>
</evidence>
<dbReference type="SUPFAM" id="SSF103088">
    <property type="entry name" value="OmpA-like"/>
    <property type="match status" value="1"/>
</dbReference>
<dbReference type="Gene3D" id="3.30.1330.60">
    <property type="entry name" value="OmpA-like domain"/>
    <property type="match status" value="1"/>
</dbReference>
<dbReference type="InterPro" id="IPR037524">
    <property type="entry name" value="PA14/GLEYA"/>
</dbReference>
<feature type="signal peptide" evidence="5">
    <location>
        <begin position="1"/>
        <end position="24"/>
    </location>
</feature>
<dbReference type="PANTHER" id="PTHR30329:SF21">
    <property type="entry name" value="LIPOPROTEIN YIAD-RELATED"/>
    <property type="match status" value="1"/>
</dbReference>
<name>A0A939F012_9BACT</name>
<dbReference type="Gene3D" id="3.90.182.10">
    <property type="entry name" value="Toxin - Anthrax Protective Antigen,domain 1"/>
    <property type="match status" value="1"/>
</dbReference>
<organism evidence="8 9">
    <name type="scientific">Hymenobacter telluris</name>
    <dbReference type="NCBI Taxonomy" id="2816474"/>
    <lineage>
        <taxon>Bacteria</taxon>
        <taxon>Pseudomonadati</taxon>
        <taxon>Bacteroidota</taxon>
        <taxon>Cytophagia</taxon>
        <taxon>Cytophagales</taxon>
        <taxon>Hymenobacteraceae</taxon>
        <taxon>Hymenobacter</taxon>
    </lineage>
</organism>
<dbReference type="InterPro" id="IPR011658">
    <property type="entry name" value="PA14_dom"/>
</dbReference>
<dbReference type="RefSeq" id="WP_206985735.1">
    <property type="nucleotide sequence ID" value="NZ_JAFLQZ010000013.1"/>
</dbReference>
<feature type="domain" description="PA14" evidence="7">
    <location>
        <begin position="30"/>
        <end position="176"/>
    </location>
</feature>
<dbReference type="PANTHER" id="PTHR30329">
    <property type="entry name" value="STATOR ELEMENT OF FLAGELLAR MOTOR COMPLEX"/>
    <property type="match status" value="1"/>
</dbReference>
<evidence type="ECO:0000256" key="4">
    <source>
        <dbReference type="PROSITE-ProRule" id="PRU00473"/>
    </source>
</evidence>
<feature type="chain" id="PRO_5038036875" evidence="5">
    <location>
        <begin position="25"/>
        <end position="380"/>
    </location>
</feature>
<dbReference type="GO" id="GO:0009279">
    <property type="term" value="C:cell outer membrane"/>
    <property type="evidence" value="ECO:0007669"/>
    <property type="project" value="UniProtKB-SubCell"/>
</dbReference>
<dbReference type="CDD" id="cd07185">
    <property type="entry name" value="OmpA_C-like"/>
    <property type="match status" value="1"/>
</dbReference>
<dbReference type="SMART" id="SM00758">
    <property type="entry name" value="PA14"/>
    <property type="match status" value="1"/>
</dbReference>
<gene>
    <name evidence="8" type="ORF">J0X19_17605</name>
</gene>
<keyword evidence="3" id="KW-0998">Cell outer membrane</keyword>
<dbReference type="InterPro" id="IPR006664">
    <property type="entry name" value="OMP_bac"/>
</dbReference>
<evidence type="ECO:0000256" key="1">
    <source>
        <dbReference type="ARBA" id="ARBA00004442"/>
    </source>
</evidence>
<keyword evidence="9" id="KW-1185">Reference proteome</keyword>
<accession>A0A939F012</accession>
<comment type="subcellular location">
    <subcellularLocation>
        <location evidence="1">Cell outer membrane</location>
    </subcellularLocation>
</comment>
<dbReference type="InterPro" id="IPR036737">
    <property type="entry name" value="OmpA-like_sf"/>
</dbReference>
<dbReference type="Pfam" id="PF00691">
    <property type="entry name" value="OmpA"/>
    <property type="match status" value="1"/>
</dbReference>
<dbReference type="SUPFAM" id="SSF56988">
    <property type="entry name" value="Anthrax protective antigen"/>
    <property type="match status" value="1"/>
</dbReference>
<dbReference type="PROSITE" id="PS51123">
    <property type="entry name" value="OMPA_2"/>
    <property type="match status" value="1"/>
</dbReference>
<dbReference type="PROSITE" id="PS51820">
    <property type="entry name" value="PA14"/>
    <property type="match status" value="1"/>
</dbReference>
<keyword evidence="5" id="KW-0732">Signal</keyword>